<keyword evidence="1" id="KW-0812">Transmembrane</keyword>
<keyword evidence="3" id="KW-1185">Reference proteome</keyword>
<accession>A0A0U2Z2E9</accession>
<proteinExistence type="predicted"/>
<keyword evidence="1" id="KW-0472">Membrane</keyword>
<keyword evidence="1" id="KW-1133">Transmembrane helix</keyword>
<sequence length="229" mass="26070">MTDIIRIRAGVKRNGFTLCLAGTVALFLSALWLAWMPELLKLAGIFLTSASLVAILIGWLKIREPAYSFELTPEKFRYLHRFGGYSLDWSNIQRVDIPRLHTGLSHEPLELVGIRLKRYDPLLESISPRLASNILMQQRPLLLQAQRQNCVGGGCYSDSLIENDHFRSADGKEYRGMLAMLANRMGRMREAFGYDLYLYSSELDRTEQDFVALLKACQQQALQKSNPVD</sequence>
<feature type="transmembrane region" description="Helical" evidence="1">
    <location>
        <begin position="15"/>
        <end position="36"/>
    </location>
</feature>
<dbReference type="KEGG" id="lal:AT746_01450"/>
<dbReference type="Proteomes" id="UP000068447">
    <property type="component" value="Chromosome"/>
</dbReference>
<dbReference type="RefSeq" id="WP_062475446.1">
    <property type="nucleotide sequence ID" value="NZ_CP013650.1"/>
</dbReference>
<gene>
    <name evidence="2" type="ORF">AT746_01450</name>
</gene>
<evidence type="ECO:0000313" key="3">
    <source>
        <dbReference type="Proteomes" id="UP000068447"/>
    </source>
</evidence>
<protein>
    <recommendedName>
        <fullName evidence="4">DUF2982 domain-containing protein</fullName>
    </recommendedName>
</protein>
<feature type="transmembrane region" description="Helical" evidence="1">
    <location>
        <begin position="42"/>
        <end position="60"/>
    </location>
</feature>
<evidence type="ECO:0000256" key="1">
    <source>
        <dbReference type="SAM" id="Phobius"/>
    </source>
</evidence>
<dbReference type="Pfam" id="PF11201">
    <property type="entry name" value="DUF2982"/>
    <property type="match status" value="1"/>
</dbReference>
<organism evidence="2 3">
    <name type="scientific">Lacimicrobium alkaliphilum</name>
    <dbReference type="NCBI Taxonomy" id="1526571"/>
    <lineage>
        <taxon>Bacteria</taxon>
        <taxon>Pseudomonadati</taxon>
        <taxon>Pseudomonadota</taxon>
        <taxon>Gammaproteobacteria</taxon>
        <taxon>Alteromonadales</taxon>
        <taxon>Alteromonadaceae</taxon>
        <taxon>Lacimicrobium</taxon>
    </lineage>
</organism>
<dbReference type="AlphaFoldDB" id="A0A0U2Z2E9"/>
<evidence type="ECO:0000313" key="2">
    <source>
        <dbReference type="EMBL" id="ALS97075.1"/>
    </source>
</evidence>
<dbReference type="OrthoDB" id="7061905at2"/>
<name>A0A0U2Z2E9_9ALTE</name>
<dbReference type="EMBL" id="CP013650">
    <property type="protein sequence ID" value="ALS97075.1"/>
    <property type="molecule type" value="Genomic_DNA"/>
</dbReference>
<dbReference type="InterPro" id="IPR021367">
    <property type="entry name" value="DUF2982"/>
</dbReference>
<evidence type="ECO:0008006" key="4">
    <source>
        <dbReference type="Google" id="ProtNLM"/>
    </source>
</evidence>
<reference evidence="2 3" key="1">
    <citation type="submission" date="2015-12" db="EMBL/GenBank/DDBJ databases">
        <title>Complete genome of Lacimicrobium alkaliphilum KCTC 32984.</title>
        <authorList>
            <person name="Kim S.-G."/>
            <person name="Lee Y.-J."/>
        </authorList>
    </citation>
    <scope>NUCLEOTIDE SEQUENCE [LARGE SCALE GENOMIC DNA]</scope>
    <source>
        <strain evidence="2 3">YelD216</strain>
    </source>
</reference>